<dbReference type="OrthoDB" id="80727at2157"/>
<dbReference type="GeneID" id="77399508"/>
<dbReference type="AlphaFoldDB" id="D9PVS5"/>
<evidence type="ECO:0000313" key="1">
    <source>
        <dbReference type="EMBL" id="ADL58323.1"/>
    </source>
</evidence>
<dbReference type="RefSeq" id="WP_013295547.1">
    <property type="nucleotide sequence ID" value="NC_014408.1"/>
</dbReference>
<dbReference type="GeneID" id="9704436"/>
<protein>
    <recommendedName>
        <fullName evidence="3">PsbP C-terminal domain-containing protein</fullName>
    </recommendedName>
</protein>
<dbReference type="EMBL" id="CP001710">
    <property type="protein sequence ID" value="ADL58323.1"/>
    <property type="molecule type" value="Genomic_DNA"/>
</dbReference>
<keyword evidence="2" id="KW-1185">Reference proteome</keyword>
<dbReference type="PaxDb" id="79929-MTBMA_c07280"/>
<dbReference type="KEGG" id="mmg:MTBMA_c07280"/>
<dbReference type="HOGENOM" id="CLU_1782525_0_0_2"/>
<evidence type="ECO:0008006" key="3">
    <source>
        <dbReference type="Google" id="ProtNLM"/>
    </source>
</evidence>
<evidence type="ECO:0000313" key="2">
    <source>
        <dbReference type="Proteomes" id="UP000000345"/>
    </source>
</evidence>
<proteinExistence type="predicted"/>
<organism evidence="1 2">
    <name type="scientific">Methanothermobacter marburgensis (strain ATCC BAA-927 / DSM 2133 / JCM 14651 / NBRC 100331 / OCM 82 / Marburg)</name>
    <name type="common">Methanobacterium thermoautotrophicum</name>
    <dbReference type="NCBI Taxonomy" id="79929"/>
    <lineage>
        <taxon>Archaea</taxon>
        <taxon>Methanobacteriati</taxon>
        <taxon>Methanobacteriota</taxon>
        <taxon>Methanomada group</taxon>
        <taxon>Methanobacteria</taxon>
        <taxon>Methanobacteriales</taxon>
        <taxon>Methanobacteriaceae</taxon>
        <taxon>Methanothermobacter</taxon>
    </lineage>
</organism>
<reference key="1">
    <citation type="submission" date="2009-08" db="EMBL/GenBank/DDBJ databases">
        <title>The genome sequence of Methanothermobacter marburgensis.</title>
        <authorList>
            <person name="Kaster A."/>
            <person name="Seedorf H."/>
            <person name="Goenrich M."/>
            <person name="Wiezer A."/>
            <person name="Liesegang H."/>
            <person name="Thauer R."/>
            <person name="Gottschalk G."/>
        </authorList>
    </citation>
    <scope>NUCLEOTIDE SEQUENCE</scope>
    <source>
        <strain>Marburg</strain>
    </source>
</reference>
<dbReference type="STRING" id="79929.MTBMA_c07280"/>
<accession>D9PVS5</accession>
<sequence>MRSPSIRASLTEKLNFTYPASWETLDPAGAQGAFKKEVGISKDVIVYLGNSTSELAVAEVSAGAGYYLKDPETVRKEMASNEGVVSSSIIKVAGRNAAMVKATDSTTQTVFVYLKLNRTSGYAFMYSGPKNDATFDSILETVKLE</sequence>
<dbReference type="Proteomes" id="UP000000345">
    <property type="component" value="Chromosome"/>
</dbReference>
<reference evidence="1 2" key="2">
    <citation type="journal article" date="2010" name="J. Bacteriol.">
        <title>Complete genome sequence of Methanothermobacter marburgensis, a methanoarchaeon model organism.</title>
        <authorList>
            <person name="Liesegang H."/>
            <person name="Kaster A.K."/>
            <person name="Wiezer A."/>
            <person name="Goenrich M."/>
            <person name="Wollherr A."/>
            <person name="Seedorf H."/>
            <person name="Gottschalk G."/>
            <person name="Thauer R.K."/>
        </authorList>
    </citation>
    <scope>NUCLEOTIDE SEQUENCE [LARGE SCALE GENOMIC DNA]</scope>
    <source>
        <strain evidence="2">ATCC BAA-927 / DSM 2133 / JCM 14651 / NBRC 100331 / OCM 82 / Marburg</strain>
    </source>
</reference>
<name>D9PVS5_METTM</name>
<gene>
    <name evidence="1" type="ordered locus">MTBMA_c07280</name>
</gene>